<comment type="caution">
    <text evidence="5">The sequence shown here is derived from an EMBL/GenBank/DDBJ whole genome shotgun (WGS) entry which is preliminary data.</text>
</comment>
<dbReference type="NCBIfam" id="TIGR02751">
    <property type="entry name" value="PEPCase_arch"/>
    <property type="match status" value="1"/>
</dbReference>
<dbReference type="InterPro" id="IPR015813">
    <property type="entry name" value="Pyrv/PenolPyrv_kinase-like_dom"/>
</dbReference>
<evidence type="ECO:0000256" key="2">
    <source>
        <dbReference type="ARBA" id="ARBA00023239"/>
    </source>
</evidence>
<evidence type="ECO:0000256" key="1">
    <source>
        <dbReference type="ARBA" id="ARBA00022842"/>
    </source>
</evidence>
<dbReference type="EMBL" id="AXCV01000050">
    <property type="protein sequence ID" value="KGO32279.1"/>
    <property type="molecule type" value="Genomic_DNA"/>
</dbReference>
<protein>
    <recommendedName>
        <fullName evidence="4">Phosphoenolpyruvate carboxylase</fullName>
        <ecNumber evidence="4">4.1.1.31</ecNumber>
    </recommendedName>
</protein>
<reference evidence="5 6" key="1">
    <citation type="journal article" date="2014" name="Antonie Van Leeuwenhoek">
        <title>Oenococcus alcoholitolerans sp. nov., a lactic acid bacteria isolated from cachaca and ethanol fermentation processes.</title>
        <authorList>
            <person name="Badotti F."/>
            <person name="Moreira A.P."/>
            <person name="Tonon L.A."/>
            <person name="de Lucena B.T."/>
            <person name="Gomes Fde C."/>
            <person name="Kruger R."/>
            <person name="Thompson C.C."/>
            <person name="de Morais M.A.Jr."/>
            <person name="Rosa C.A."/>
            <person name="Thompson F.L."/>
        </authorList>
    </citation>
    <scope>NUCLEOTIDE SEQUENCE [LARGE SCALE GENOMIC DNA]</scope>
    <source>
        <strain evidence="5 6">UFRJ-M7.2.18</strain>
    </source>
</reference>
<dbReference type="InterPro" id="IPR007566">
    <property type="entry name" value="PEP_COase_arc-type"/>
</dbReference>
<keyword evidence="1" id="KW-0460">Magnesium</keyword>
<dbReference type="SUPFAM" id="SSF51621">
    <property type="entry name" value="Phosphoenolpyruvate/pyruvate domain"/>
    <property type="match status" value="1"/>
</dbReference>
<proteinExistence type="predicted"/>
<sequence>MAEKISRKIPNIMATQHPDNAGVPFFKQDNDPFVSAYNEIDEAFNNFSELDADEYMWDWEGKHADAAVIDRLYSEDYEYFKDNPLGSDKFLTFRFPNIWEEKGYSLMQAMTTILSAEDFAKDLGFSQRPLFEAILPMTKSAAQLEKMADKYSALARFKSEEFTDGYKNDPLIQMIPLFEGFQSQLNASDILDDYLKMHQEHLHERPEYLRVFLAGSDSALSNGFMNSIIGNKVALTKLAEFSDREQIPVFPIAGTGSTIFRGGLSPKRITRYLEEFPGLKTATIQSAFRYDYPLAEVKKAINDLRTGLQKSQAADISDEDKQILVNVAEKSANYYHHTIDQLIKDLQPVFDAFPKRRDRRQHVGILAYSRQVDGYKMPRAITFTGSLYSVGLPPEFIGFGRALVSLNAKELGVLLNIILI</sequence>
<dbReference type="PIRSF" id="PIRSF006677">
    <property type="entry name" value="UCP006677"/>
    <property type="match status" value="1"/>
</dbReference>
<dbReference type="Proteomes" id="UP000030023">
    <property type="component" value="Unassembled WGS sequence"/>
</dbReference>
<dbReference type="Pfam" id="PF14010">
    <property type="entry name" value="PEPcase_2"/>
    <property type="match status" value="1"/>
</dbReference>
<evidence type="ECO:0000313" key="5">
    <source>
        <dbReference type="EMBL" id="KGO32279.1"/>
    </source>
</evidence>
<organism evidence="5 6">
    <name type="scientific">Oenococcus alcoholitolerans</name>
    <dbReference type="NCBI Taxonomy" id="931074"/>
    <lineage>
        <taxon>Bacteria</taxon>
        <taxon>Bacillati</taxon>
        <taxon>Bacillota</taxon>
        <taxon>Bacilli</taxon>
        <taxon>Lactobacillales</taxon>
        <taxon>Lactobacillaceae</taxon>
        <taxon>Oenococcus</taxon>
    </lineage>
</organism>
<accession>A0ABR4XSH4</accession>
<keyword evidence="2" id="KW-0456">Lyase</keyword>
<dbReference type="EC" id="4.1.1.31" evidence="4"/>
<evidence type="ECO:0000256" key="3">
    <source>
        <dbReference type="ARBA" id="ARBA00023300"/>
    </source>
</evidence>
<name>A0ABR4XSH4_9LACO</name>
<evidence type="ECO:0000256" key="4">
    <source>
        <dbReference type="NCBIfam" id="TIGR02751"/>
    </source>
</evidence>
<gene>
    <name evidence="5" type="ORF">Q757_01975</name>
</gene>
<evidence type="ECO:0000313" key="6">
    <source>
        <dbReference type="Proteomes" id="UP000030023"/>
    </source>
</evidence>
<keyword evidence="3" id="KW-0120">Carbon dioxide fixation</keyword>
<keyword evidence="6" id="KW-1185">Reference proteome</keyword>